<evidence type="ECO:0000256" key="1">
    <source>
        <dbReference type="SAM" id="Phobius"/>
    </source>
</evidence>
<evidence type="ECO:0000313" key="2">
    <source>
        <dbReference type="EMBL" id="KAG5599717.1"/>
    </source>
</evidence>
<sequence>IYVIFGHFQTVTKRSKFLSFIRPDILGSLVQAKLFLRRFYIVYVIGVSQIFLRRCVFFLFFWPSSDIYVILGHFWTVTK</sequence>
<feature type="non-terminal residue" evidence="2">
    <location>
        <position position="79"/>
    </location>
</feature>
<reference evidence="2 3" key="1">
    <citation type="submission" date="2020-09" db="EMBL/GenBank/DDBJ databases">
        <title>De no assembly of potato wild relative species, Solanum commersonii.</title>
        <authorList>
            <person name="Cho K."/>
        </authorList>
    </citation>
    <scope>NUCLEOTIDE SEQUENCE [LARGE SCALE GENOMIC DNA]</scope>
    <source>
        <strain evidence="2">LZ3.2</strain>
        <tissue evidence="2">Leaf</tissue>
    </source>
</reference>
<dbReference type="EMBL" id="JACXVP010000006">
    <property type="protein sequence ID" value="KAG5599717.1"/>
    <property type="molecule type" value="Genomic_DNA"/>
</dbReference>
<protein>
    <submittedName>
        <fullName evidence="2">Uncharacterized protein</fullName>
    </submittedName>
</protein>
<keyword evidence="3" id="KW-1185">Reference proteome</keyword>
<feature type="transmembrane region" description="Helical" evidence="1">
    <location>
        <begin position="40"/>
        <end position="62"/>
    </location>
</feature>
<gene>
    <name evidence="2" type="ORF">H5410_031087</name>
</gene>
<proteinExistence type="predicted"/>
<name>A0A9J5YI44_SOLCO</name>
<dbReference type="AlphaFoldDB" id="A0A9J5YI44"/>
<organism evidence="2 3">
    <name type="scientific">Solanum commersonii</name>
    <name type="common">Commerson's wild potato</name>
    <name type="synonym">Commerson's nightshade</name>
    <dbReference type="NCBI Taxonomy" id="4109"/>
    <lineage>
        <taxon>Eukaryota</taxon>
        <taxon>Viridiplantae</taxon>
        <taxon>Streptophyta</taxon>
        <taxon>Embryophyta</taxon>
        <taxon>Tracheophyta</taxon>
        <taxon>Spermatophyta</taxon>
        <taxon>Magnoliopsida</taxon>
        <taxon>eudicotyledons</taxon>
        <taxon>Gunneridae</taxon>
        <taxon>Pentapetalae</taxon>
        <taxon>asterids</taxon>
        <taxon>lamiids</taxon>
        <taxon>Solanales</taxon>
        <taxon>Solanaceae</taxon>
        <taxon>Solanoideae</taxon>
        <taxon>Solaneae</taxon>
        <taxon>Solanum</taxon>
    </lineage>
</organism>
<keyword evidence="1" id="KW-0472">Membrane</keyword>
<accession>A0A9J5YI44</accession>
<evidence type="ECO:0000313" key="3">
    <source>
        <dbReference type="Proteomes" id="UP000824120"/>
    </source>
</evidence>
<comment type="caution">
    <text evidence="2">The sequence shown here is derived from an EMBL/GenBank/DDBJ whole genome shotgun (WGS) entry which is preliminary data.</text>
</comment>
<feature type="non-terminal residue" evidence="2">
    <location>
        <position position="1"/>
    </location>
</feature>
<keyword evidence="1" id="KW-1133">Transmembrane helix</keyword>
<keyword evidence="1" id="KW-0812">Transmembrane</keyword>
<dbReference type="Proteomes" id="UP000824120">
    <property type="component" value="Chromosome 6"/>
</dbReference>